<dbReference type="AlphaFoldDB" id="X1D161"/>
<organism evidence="2">
    <name type="scientific">marine sediment metagenome</name>
    <dbReference type="NCBI Taxonomy" id="412755"/>
    <lineage>
        <taxon>unclassified sequences</taxon>
        <taxon>metagenomes</taxon>
        <taxon>ecological metagenomes</taxon>
    </lineage>
</organism>
<dbReference type="Gene3D" id="3.20.20.70">
    <property type="entry name" value="Aldolase class I"/>
    <property type="match status" value="1"/>
</dbReference>
<comment type="similarity">
    <text evidence="1">Belongs to the HisA/HisF family.</text>
</comment>
<reference evidence="2" key="1">
    <citation type="journal article" date="2014" name="Front. Microbiol.">
        <title>High frequency of phylogenetically diverse reductive dehalogenase-homologous genes in deep subseafloor sedimentary metagenomes.</title>
        <authorList>
            <person name="Kawai M."/>
            <person name="Futagami T."/>
            <person name="Toyoda A."/>
            <person name="Takaki Y."/>
            <person name="Nishi S."/>
            <person name="Hori S."/>
            <person name="Arai W."/>
            <person name="Tsubouchi T."/>
            <person name="Morono Y."/>
            <person name="Uchiyama I."/>
            <person name="Ito T."/>
            <person name="Fujiyama A."/>
            <person name="Inagaki F."/>
            <person name="Takami H."/>
        </authorList>
    </citation>
    <scope>NUCLEOTIDE SEQUENCE</scope>
    <source>
        <strain evidence="2">Expedition CK06-06</strain>
    </source>
</reference>
<protein>
    <recommendedName>
        <fullName evidence="3">1-(5-phosphoribosyl)-5-((5-phosphoribosylamino)methylideneamino)imidazole-4-carboxamide isomerase</fullName>
    </recommendedName>
</protein>
<dbReference type="EMBL" id="BART01039432">
    <property type="protein sequence ID" value="GAH13882.1"/>
    <property type="molecule type" value="Genomic_DNA"/>
</dbReference>
<evidence type="ECO:0000313" key="2">
    <source>
        <dbReference type="EMBL" id="GAH13882.1"/>
    </source>
</evidence>
<dbReference type="GO" id="GO:0005737">
    <property type="term" value="C:cytoplasm"/>
    <property type="evidence" value="ECO:0007669"/>
    <property type="project" value="TreeGrafter"/>
</dbReference>
<feature type="non-terminal residue" evidence="2">
    <location>
        <position position="1"/>
    </location>
</feature>
<evidence type="ECO:0000256" key="1">
    <source>
        <dbReference type="ARBA" id="ARBA00009667"/>
    </source>
</evidence>
<dbReference type="InterPro" id="IPR013785">
    <property type="entry name" value="Aldolase_TIM"/>
</dbReference>
<dbReference type="Pfam" id="PF00977">
    <property type="entry name" value="His_biosynth"/>
    <property type="match status" value="1"/>
</dbReference>
<dbReference type="InterPro" id="IPR006062">
    <property type="entry name" value="His_biosynth"/>
</dbReference>
<sequence>DTKTSAIDFAKELDSTKVAAIVFTDISRDGMLTGPNIESTAGLAKEIDIPVIASGGISGIKDIKDLLKVEQFGVFATIVGRALYTGNIDLKECIKTAG</sequence>
<name>X1D161_9ZZZZ</name>
<dbReference type="GO" id="GO:0000105">
    <property type="term" value="P:L-histidine biosynthetic process"/>
    <property type="evidence" value="ECO:0007669"/>
    <property type="project" value="InterPro"/>
</dbReference>
<dbReference type="PANTHER" id="PTHR43090">
    <property type="entry name" value="1-(5-PHOSPHORIBOSYL)-5-[(5-PHOSPHORIBOSYLAMINO)METHYLIDENEAMINO] IMIDAZOLE-4-CARBOXAMIDE ISOMERASE"/>
    <property type="match status" value="1"/>
</dbReference>
<dbReference type="PANTHER" id="PTHR43090:SF2">
    <property type="entry name" value="1-(5-PHOSPHORIBOSYL)-5-[(5-PHOSPHORIBOSYLAMINO)METHYLIDENEAMINO] IMIDAZOLE-4-CARBOXAMIDE ISOMERASE"/>
    <property type="match status" value="1"/>
</dbReference>
<comment type="caution">
    <text evidence="2">The sequence shown here is derived from an EMBL/GenBank/DDBJ whole genome shotgun (WGS) entry which is preliminary data.</text>
</comment>
<dbReference type="SUPFAM" id="SSF51366">
    <property type="entry name" value="Ribulose-phoshate binding barrel"/>
    <property type="match status" value="1"/>
</dbReference>
<gene>
    <name evidence="2" type="ORF">S01H4_64810</name>
</gene>
<evidence type="ECO:0008006" key="3">
    <source>
        <dbReference type="Google" id="ProtNLM"/>
    </source>
</evidence>
<dbReference type="GO" id="GO:0000162">
    <property type="term" value="P:L-tryptophan biosynthetic process"/>
    <property type="evidence" value="ECO:0007669"/>
    <property type="project" value="TreeGrafter"/>
</dbReference>
<dbReference type="GO" id="GO:0003949">
    <property type="term" value="F:1-(5-phosphoribosyl)-5-[(5-phosphoribosylamino)methylideneamino]imidazole-4-carboxamide isomerase activity"/>
    <property type="evidence" value="ECO:0007669"/>
    <property type="project" value="InterPro"/>
</dbReference>
<dbReference type="InterPro" id="IPR044524">
    <property type="entry name" value="Isoase_HisA-like"/>
</dbReference>
<proteinExistence type="inferred from homology"/>
<dbReference type="InterPro" id="IPR011060">
    <property type="entry name" value="RibuloseP-bd_barrel"/>
</dbReference>
<accession>X1D161</accession>